<dbReference type="InterPro" id="IPR036277">
    <property type="entry name" value="SMC_hinge_sf"/>
</dbReference>
<keyword evidence="9 11" id="KW-0539">Nucleus</keyword>
<dbReference type="PIRSF" id="PIRSF005719">
    <property type="entry name" value="SMC"/>
    <property type="match status" value="1"/>
</dbReference>
<protein>
    <recommendedName>
        <fullName evidence="11">Structural maintenance of chromosomes protein</fullName>
    </recommendedName>
</protein>
<dbReference type="Gene3D" id="1.20.5.340">
    <property type="match status" value="1"/>
</dbReference>
<dbReference type="Pfam" id="PF02463">
    <property type="entry name" value="SMC_N"/>
    <property type="match status" value="1"/>
</dbReference>
<feature type="coiled-coil region" evidence="12">
    <location>
        <begin position="509"/>
        <end position="599"/>
    </location>
</feature>
<gene>
    <name evidence="15" type="ORF">DFH08DRAFT_1080562</name>
</gene>
<name>A0AAD6ZZF8_9AGAR</name>
<dbReference type="Gene3D" id="3.40.50.300">
    <property type="entry name" value="P-loop containing nucleotide triphosphate hydrolases"/>
    <property type="match status" value="2"/>
</dbReference>
<dbReference type="Proteomes" id="UP001218218">
    <property type="component" value="Unassembled WGS sequence"/>
</dbReference>
<dbReference type="Pfam" id="PF06470">
    <property type="entry name" value="SMC_hinge"/>
    <property type="match status" value="1"/>
</dbReference>
<dbReference type="Gene3D" id="3.30.70.1620">
    <property type="match status" value="1"/>
</dbReference>
<dbReference type="SMART" id="SM00968">
    <property type="entry name" value="SMC_hinge"/>
    <property type="match status" value="1"/>
</dbReference>
<evidence type="ECO:0000256" key="10">
    <source>
        <dbReference type="ARBA" id="ARBA00023306"/>
    </source>
</evidence>
<keyword evidence="6" id="KW-0067">ATP-binding</keyword>
<dbReference type="GO" id="GO:0007076">
    <property type="term" value="P:mitotic chromosome condensation"/>
    <property type="evidence" value="ECO:0007669"/>
    <property type="project" value="TreeGrafter"/>
</dbReference>
<evidence type="ECO:0000256" key="8">
    <source>
        <dbReference type="ARBA" id="ARBA00023067"/>
    </source>
</evidence>
<evidence type="ECO:0000256" key="5">
    <source>
        <dbReference type="ARBA" id="ARBA00022776"/>
    </source>
</evidence>
<dbReference type="EMBL" id="JARIHO010000020">
    <property type="protein sequence ID" value="KAJ7346536.1"/>
    <property type="molecule type" value="Genomic_DNA"/>
</dbReference>
<dbReference type="InterPro" id="IPR024704">
    <property type="entry name" value="SMC"/>
</dbReference>
<keyword evidence="7 12" id="KW-0175">Coiled coil</keyword>
<proteinExistence type="inferred from homology"/>
<evidence type="ECO:0000256" key="9">
    <source>
        <dbReference type="ARBA" id="ARBA00023242"/>
    </source>
</evidence>
<keyword evidence="8" id="KW-0226">DNA condensation</keyword>
<keyword evidence="16" id="KW-1185">Reference proteome</keyword>
<evidence type="ECO:0000256" key="2">
    <source>
        <dbReference type="ARBA" id="ARBA00006005"/>
    </source>
</evidence>
<keyword evidence="10" id="KW-0131">Cell cycle</keyword>
<dbReference type="FunFam" id="3.40.50.300:FF:000481">
    <property type="entry name" value="Structural maintenance of chromosomes 4"/>
    <property type="match status" value="1"/>
</dbReference>
<dbReference type="InterPro" id="IPR027417">
    <property type="entry name" value="P-loop_NTPase"/>
</dbReference>
<dbReference type="Gene3D" id="1.20.1060.20">
    <property type="match status" value="1"/>
</dbReference>
<dbReference type="PANTHER" id="PTHR18937:SF172">
    <property type="entry name" value="STRUCTURAL MAINTENANCE OF CHROMOSOMES PROTEIN"/>
    <property type="match status" value="1"/>
</dbReference>
<feature type="compositionally biased region" description="Polar residues" evidence="13">
    <location>
        <begin position="1101"/>
        <end position="1115"/>
    </location>
</feature>
<evidence type="ECO:0000256" key="4">
    <source>
        <dbReference type="ARBA" id="ARBA00022741"/>
    </source>
</evidence>
<evidence type="ECO:0000256" key="6">
    <source>
        <dbReference type="ARBA" id="ARBA00022840"/>
    </source>
</evidence>
<feature type="coiled-coil region" evidence="12">
    <location>
        <begin position="362"/>
        <end position="420"/>
    </location>
</feature>
<keyword evidence="3" id="KW-0132">Cell division</keyword>
<feature type="domain" description="SMC hinge" evidence="14">
    <location>
        <begin position="630"/>
        <end position="743"/>
    </location>
</feature>
<feature type="coiled-coil region" evidence="12">
    <location>
        <begin position="291"/>
        <end position="332"/>
    </location>
</feature>
<keyword evidence="5" id="KW-0498">Mitosis</keyword>
<dbReference type="GO" id="GO:0000796">
    <property type="term" value="C:condensin complex"/>
    <property type="evidence" value="ECO:0007669"/>
    <property type="project" value="TreeGrafter"/>
</dbReference>
<feature type="coiled-coil region" evidence="12">
    <location>
        <begin position="791"/>
        <end position="908"/>
    </location>
</feature>
<dbReference type="FunFam" id="3.40.50.300:FF:000585">
    <property type="entry name" value="Structural maintenance of chromosomes 4"/>
    <property type="match status" value="1"/>
</dbReference>
<comment type="similarity">
    <text evidence="2">Belongs to the SMC family. SMC4 subfamily.</text>
</comment>
<accession>A0AAD6ZZF8</accession>
<feature type="coiled-coil region" evidence="12">
    <location>
        <begin position="984"/>
        <end position="1039"/>
    </location>
</feature>
<feature type="region of interest" description="Disordered" evidence="13">
    <location>
        <begin position="1058"/>
        <end position="1119"/>
    </location>
</feature>
<evidence type="ECO:0000256" key="1">
    <source>
        <dbReference type="ARBA" id="ARBA00004123"/>
    </source>
</evidence>
<evidence type="ECO:0000256" key="7">
    <source>
        <dbReference type="ARBA" id="ARBA00023054"/>
    </source>
</evidence>
<feature type="compositionally biased region" description="Basic residues" evidence="13">
    <location>
        <begin position="11"/>
        <end position="32"/>
    </location>
</feature>
<evidence type="ECO:0000256" key="11">
    <source>
        <dbReference type="PIRNR" id="PIRNR005719"/>
    </source>
</evidence>
<dbReference type="InterPro" id="IPR010935">
    <property type="entry name" value="SMC_hinge"/>
</dbReference>
<dbReference type="PANTHER" id="PTHR18937">
    <property type="entry name" value="STRUCTURAL MAINTENANCE OF CHROMOSOMES SMC FAMILY MEMBER"/>
    <property type="match status" value="1"/>
</dbReference>
<dbReference type="GO" id="GO:0051301">
    <property type="term" value="P:cell division"/>
    <property type="evidence" value="ECO:0007669"/>
    <property type="project" value="UniProtKB-KW"/>
</dbReference>
<dbReference type="SUPFAM" id="SSF52540">
    <property type="entry name" value="P-loop containing nucleoside triphosphate hydrolases"/>
    <property type="match status" value="1"/>
</dbReference>
<dbReference type="GO" id="GO:0005634">
    <property type="term" value="C:nucleus"/>
    <property type="evidence" value="ECO:0007669"/>
    <property type="project" value="UniProtKB-SubCell"/>
</dbReference>
<evidence type="ECO:0000313" key="16">
    <source>
        <dbReference type="Proteomes" id="UP001218218"/>
    </source>
</evidence>
<dbReference type="InterPro" id="IPR003395">
    <property type="entry name" value="RecF/RecN/SMC_N"/>
</dbReference>
<keyword evidence="4" id="KW-0547">Nucleotide-binding</keyword>
<evidence type="ECO:0000256" key="12">
    <source>
        <dbReference type="SAM" id="Coils"/>
    </source>
</evidence>
<evidence type="ECO:0000256" key="13">
    <source>
        <dbReference type="SAM" id="MobiDB-lite"/>
    </source>
</evidence>
<comment type="caution">
    <text evidence="15">The sequence shown here is derived from an EMBL/GenBank/DDBJ whole genome shotgun (WGS) entry which is preliminary data.</text>
</comment>
<dbReference type="SUPFAM" id="SSF75553">
    <property type="entry name" value="Smc hinge domain"/>
    <property type="match status" value="1"/>
</dbReference>
<dbReference type="GO" id="GO:0005524">
    <property type="term" value="F:ATP binding"/>
    <property type="evidence" value="ECO:0007669"/>
    <property type="project" value="UniProtKB-KW"/>
</dbReference>
<organism evidence="15 16">
    <name type="scientific">Mycena albidolilacea</name>
    <dbReference type="NCBI Taxonomy" id="1033008"/>
    <lineage>
        <taxon>Eukaryota</taxon>
        <taxon>Fungi</taxon>
        <taxon>Dikarya</taxon>
        <taxon>Basidiomycota</taxon>
        <taxon>Agaricomycotina</taxon>
        <taxon>Agaricomycetes</taxon>
        <taxon>Agaricomycetidae</taxon>
        <taxon>Agaricales</taxon>
        <taxon>Marasmiineae</taxon>
        <taxon>Mycenaceae</taxon>
        <taxon>Mycena</taxon>
    </lineage>
</organism>
<feature type="compositionally biased region" description="Acidic residues" evidence="13">
    <location>
        <begin position="59"/>
        <end position="68"/>
    </location>
</feature>
<reference evidence="15" key="1">
    <citation type="submission" date="2023-03" db="EMBL/GenBank/DDBJ databases">
        <title>Massive genome expansion in bonnet fungi (Mycena s.s.) driven by repeated elements and novel gene families across ecological guilds.</title>
        <authorList>
            <consortium name="Lawrence Berkeley National Laboratory"/>
            <person name="Harder C.B."/>
            <person name="Miyauchi S."/>
            <person name="Viragh M."/>
            <person name="Kuo A."/>
            <person name="Thoen E."/>
            <person name="Andreopoulos B."/>
            <person name="Lu D."/>
            <person name="Skrede I."/>
            <person name="Drula E."/>
            <person name="Henrissat B."/>
            <person name="Morin E."/>
            <person name="Kohler A."/>
            <person name="Barry K."/>
            <person name="LaButti K."/>
            <person name="Morin E."/>
            <person name="Salamov A."/>
            <person name="Lipzen A."/>
            <person name="Mereny Z."/>
            <person name="Hegedus B."/>
            <person name="Baldrian P."/>
            <person name="Stursova M."/>
            <person name="Weitz H."/>
            <person name="Taylor A."/>
            <person name="Grigoriev I.V."/>
            <person name="Nagy L.G."/>
            <person name="Martin F."/>
            <person name="Kauserud H."/>
        </authorList>
    </citation>
    <scope>NUCLEOTIDE SEQUENCE</scope>
    <source>
        <strain evidence="15">CBHHK002</strain>
    </source>
</reference>
<sequence>MSDFEDEKPAKKAKGKRTSTKSKPKAAPKSRSRASVAPSQPDVDEGSAPAAVAPAPIREEEEDDEEEGPLIFDPPPMPTASQMAQSAAEEPTGPKSRLVIHKLALINFKSYAGCQEIGPFHKSFSAIVGPNGSGKSNTIDALLFVFGYRASKMRQGKLSELIHNSARYPDLDECSVEVHFREIVDLPGPDAFEVVPDSQLVVTRTASKNNSSRYTINRRGSNFTEVQTLLKGRGIDLDHKRFLILQGEVESIAQMKPKGSTEHEDGLLEYLEDIIGTSSYVEPISASLAQIEVLQEERASKMQRLRIVEKEKNALEEKKREAEGYLKLKNEKVRAESRLWQWYLWKFFIAEEESLRDVNLYKKKLSDEREENKGAIIEAEQLREDYEEREKTYKEVQDAAAAAVQELAHHEKQEVELKERRKHISAKAKKLKKSWTEDTSAQTKAQRTIEDSTEKITKEKGKLESFETSLVQEEKILEGIRDSLKDKTQVFHDQIEAKQKDLQPWTSKINAKRAEVDVATSEREALAKKAKAAQDAIEEASNNLEQLQTDQKAKLAQQENYRSDKKSQQAAIANVEQQLKDAQSELQECRTRASSSRQKVAEAKNSLAENTSQNKVVDGLTRFKNAGRITGFHGRLGSLGTIPDKYDVAVSTACPGLHHMVVDKVEQAQSCIQHLRDQNLGRATFTVLEKLRTEGMEKISTPENVPRLFDLVQAKEERFAKAFYKALGNTLVANDMDQANRIAFGAKRWRVVTLAGQLIETTGAMSGGGNQPARGAMSSKFAAEAVRPEVLRALEQDFADAEKCLEKATTEAQAAEMELNRLKKAVPETETAFQKLGLDIENGKRRISEAEKRISDLKSQNKPNTGDVARVAKLDTEIHKSETELEGLQEKASKIEHAIQELEKKILEIGGSKLLTQKSKVDGIRLHINLANDEITKAEVAKVKADKDLVKLAKAIATNSAAMKTVDAELEELDGHIHELAEFIADNQANVQEAKAAAENSKDDLDTRKMALDKKEEEIQAFKQKEMELEAKLTEATRIAAENTANVEIWREKLETLTLEEIDDDDEDDDNDDEENGTEQPADAMEATGQTDDIKAEDQEQGPQRTRARTPSSELRTYGADELAKFKKRDLTTDVELLDEKLKKMKPNLEVLSEYKEREKQFFERAKDLEETTKQRDTEKQKYDGLRKRRLDEFMAGFSLISLKLKEMYQMITLGGNAELELVDSMDPFSEGIIFSVMPPKKSWKNISNLSGGEKTLSSLALVFALHVFKPTPLYFMDEIDAALDFRNVSIVANYIKDRTKNAQFIIISLRNDMFELSHRLIGIYKTANATQSISIDNHALQSSIPARA</sequence>
<feature type="region of interest" description="Disordered" evidence="13">
    <location>
        <begin position="1"/>
        <end position="93"/>
    </location>
</feature>
<feature type="compositionally biased region" description="Acidic residues" evidence="13">
    <location>
        <begin position="1058"/>
        <end position="1077"/>
    </location>
</feature>
<dbReference type="GO" id="GO:0016887">
    <property type="term" value="F:ATP hydrolysis activity"/>
    <property type="evidence" value="ECO:0007669"/>
    <property type="project" value="InterPro"/>
</dbReference>
<dbReference type="SUPFAM" id="SSF57997">
    <property type="entry name" value="Tropomyosin"/>
    <property type="match status" value="1"/>
</dbReference>
<evidence type="ECO:0000313" key="15">
    <source>
        <dbReference type="EMBL" id="KAJ7346536.1"/>
    </source>
</evidence>
<evidence type="ECO:0000259" key="14">
    <source>
        <dbReference type="SMART" id="SM00968"/>
    </source>
</evidence>
<comment type="subcellular location">
    <subcellularLocation>
        <location evidence="1 11">Nucleus</location>
    </subcellularLocation>
</comment>
<evidence type="ECO:0000256" key="3">
    <source>
        <dbReference type="ARBA" id="ARBA00022618"/>
    </source>
</evidence>
<feature type="coiled-coil region" evidence="12">
    <location>
        <begin position="1152"/>
        <end position="1189"/>
    </location>
</feature>